<dbReference type="GeneID" id="79838700"/>
<evidence type="ECO:0000256" key="2">
    <source>
        <dbReference type="ARBA" id="ARBA00022475"/>
    </source>
</evidence>
<reference evidence="9" key="1">
    <citation type="submission" date="2022-01" db="EMBL/GenBank/DDBJ databases">
        <title>Novel bile acid biosynthetic pathways are enriched in the microbiome of centenarians.</title>
        <authorList>
            <person name="Sato Y."/>
            <person name="Atarashi K."/>
            <person name="Plichta R.D."/>
            <person name="Arai Y."/>
            <person name="Sasajima S."/>
            <person name="Kearney M.S."/>
            <person name="Suda W."/>
            <person name="Takeshita K."/>
            <person name="Sasaki T."/>
            <person name="Okamoto S."/>
            <person name="Skelly N.A."/>
            <person name="Okamura Y."/>
            <person name="Vlamakis H."/>
            <person name="Li Y."/>
            <person name="Tanoue T."/>
            <person name="Takei H."/>
            <person name="Nittono H."/>
            <person name="Narushima S."/>
            <person name="Irie J."/>
            <person name="Itoh H."/>
            <person name="Moriya K."/>
            <person name="Sugiura Y."/>
            <person name="Suematsu M."/>
            <person name="Moritoki N."/>
            <person name="Shibata S."/>
            <person name="Littman R.D."/>
            <person name="Fischbach A.M."/>
            <person name="Uwamino Y."/>
            <person name="Inoue T."/>
            <person name="Honda A."/>
            <person name="Hattori M."/>
            <person name="Murai T."/>
            <person name="Xavier J.R."/>
            <person name="Hirose N."/>
            <person name="Honda K."/>
        </authorList>
    </citation>
    <scope>NUCLEOTIDE SEQUENCE</scope>
    <source>
        <strain evidence="9">CE91-St16</strain>
    </source>
</reference>
<evidence type="ECO:0000256" key="1">
    <source>
        <dbReference type="ARBA" id="ARBA00004162"/>
    </source>
</evidence>
<dbReference type="GO" id="GO:0005886">
    <property type="term" value="C:plasma membrane"/>
    <property type="evidence" value="ECO:0007669"/>
    <property type="project" value="UniProtKB-SubCell"/>
</dbReference>
<keyword evidence="4 7" id="KW-1133">Transmembrane helix</keyword>
<keyword evidence="3 7" id="KW-0812">Transmembrane</keyword>
<evidence type="ECO:0000259" key="8">
    <source>
        <dbReference type="Pfam" id="PF04024"/>
    </source>
</evidence>
<accession>A0AA37KT15</accession>
<evidence type="ECO:0000256" key="3">
    <source>
        <dbReference type="ARBA" id="ARBA00022692"/>
    </source>
</evidence>
<feature type="domain" description="Phage shock protein PspC N-terminal" evidence="8">
    <location>
        <begin position="101"/>
        <end position="158"/>
    </location>
</feature>
<evidence type="ECO:0000256" key="7">
    <source>
        <dbReference type="SAM" id="Phobius"/>
    </source>
</evidence>
<comment type="subcellular location">
    <subcellularLocation>
        <location evidence="1">Cell membrane</location>
        <topology evidence="1">Single-pass membrane protein</topology>
    </subcellularLocation>
</comment>
<dbReference type="AlphaFoldDB" id="A0AA37KT15"/>
<dbReference type="PANTHER" id="PTHR33885">
    <property type="entry name" value="PHAGE SHOCK PROTEIN C"/>
    <property type="match status" value="1"/>
</dbReference>
<keyword evidence="5 7" id="KW-0472">Membrane</keyword>
<evidence type="ECO:0000256" key="5">
    <source>
        <dbReference type="ARBA" id="ARBA00023136"/>
    </source>
</evidence>
<dbReference type="Proteomes" id="UP001055105">
    <property type="component" value="Unassembled WGS sequence"/>
</dbReference>
<evidence type="ECO:0000256" key="4">
    <source>
        <dbReference type="ARBA" id="ARBA00022989"/>
    </source>
</evidence>
<evidence type="ECO:0000313" key="10">
    <source>
        <dbReference type="Proteomes" id="UP001055105"/>
    </source>
</evidence>
<dbReference type="InterPro" id="IPR052027">
    <property type="entry name" value="PspC"/>
</dbReference>
<name>A0AA37KT15_9BACT</name>
<feature type="region of interest" description="Disordered" evidence="6">
    <location>
        <begin position="76"/>
        <end position="102"/>
    </location>
</feature>
<evidence type="ECO:0000313" key="9">
    <source>
        <dbReference type="EMBL" id="GKI17716.1"/>
    </source>
</evidence>
<keyword evidence="2" id="KW-1003">Cell membrane</keyword>
<evidence type="ECO:0000256" key="6">
    <source>
        <dbReference type="SAM" id="MobiDB-lite"/>
    </source>
</evidence>
<sequence>MKETVNVNIGSQAFTLDEDAYRVLRNYLEDIRSRLPEYDTETMGDIESRIAEIFREIVSSPMRVITLDTVRQTMNRMGSPADFGERRGSAPQEEQPEPEPRKLFRSRTDRSIAGICGGLAEFFHVDTTVLRLITLFLILFGGLSIWAYIILWIVIPEEPARKFSIHNKNR</sequence>
<dbReference type="EMBL" id="BQOL01000001">
    <property type="protein sequence ID" value="GKI17716.1"/>
    <property type="molecule type" value="Genomic_DNA"/>
</dbReference>
<dbReference type="RefSeq" id="WP_195290033.1">
    <property type="nucleotide sequence ID" value="NZ_AP025581.1"/>
</dbReference>
<protein>
    <recommendedName>
        <fullName evidence="8">Phage shock protein PspC N-terminal domain-containing protein</fullName>
    </recommendedName>
</protein>
<feature type="transmembrane region" description="Helical" evidence="7">
    <location>
        <begin position="132"/>
        <end position="155"/>
    </location>
</feature>
<gene>
    <name evidence="9" type="ORF">CE91St16_06240</name>
</gene>
<proteinExistence type="predicted"/>
<dbReference type="InterPro" id="IPR007168">
    <property type="entry name" value="Phageshock_PspC_N"/>
</dbReference>
<comment type="caution">
    <text evidence="9">The sequence shown here is derived from an EMBL/GenBank/DDBJ whole genome shotgun (WGS) entry which is preliminary data.</text>
</comment>
<organism evidence="9 10">
    <name type="scientific">Alistipes finegoldii</name>
    <dbReference type="NCBI Taxonomy" id="214856"/>
    <lineage>
        <taxon>Bacteria</taxon>
        <taxon>Pseudomonadati</taxon>
        <taxon>Bacteroidota</taxon>
        <taxon>Bacteroidia</taxon>
        <taxon>Bacteroidales</taxon>
        <taxon>Rikenellaceae</taxon>
        <taxon>Alistipes</taxon>
    </lineage>
</organism>
<dbReference type="PANTHER" id="PTHR33885:SF3">
    <property type="entry name" value="PHAGE SHOCK PROTEIN C"/>
    <property type="match status" value="1"/>
</dbReference>
<dbReference type="Pfam" id="PF04024">
    <property type="entry name" value="PspC"/>
    <property type="match status" value="1"/>
</dbReference>